<evidence type="ECO:0000259" key="2">
    <source>
        <dbReference type="PROSITE" id="PS50829"/>
    </source>
</evidence>
<dbReference type="InterPro" id="IPR003169">
    <property type="entry name" value="GYF"/>
</dbReference>
<keyword evidence="5" id="KW-1185">Reference proteome</keyword>
<feature type="domain" description="GYF" evidence="2">
    <location>
        <begin position="472"/>
        <end position="526"/>
    </location>
</feature>
<dbReference type="InterPro" id="IPR035445">
    <property type="entry name" value="GYF-like_dom_sf"/>
</dbReference>
<dbReference type="GeneID" id="109000901"/>
<name>A0A2I4FPA6_JUGRE</name>
<reference evidence="6 7" key="1">
    <citation type="submission" date="2025-04" db="UniProtKB">
        <authorList>
            <consortium name="RefSeq"/>
        </authorList>
    </citation>
    <scope>IDENTIFICATION</scope>
    <source>
        <tissue evidence="6 7">Leaves</tissue>
    </source>
</reference>
<dbReference type="Pfam" id="PF25980">
    <property type="entry name" value="NERD_plant"/>
    <property type="match status" value="1"/>
</dbReference>
<feature type="region of interest" description="Disordered" evidence="1">
    <location>
        <begin position="357"/>
        <end position="383"/>
    </location>
</feature>
<dbReference type="Pfam" id="PF02213">
    <property type="entry name" value="GYF"/>
    <property type="match status" value="1"/>
</dbReference>
<dbReference type="PROSITE" id="PS51925">
    <property type="entry name" value="SWIB_MDM2"/>
    <property type="match status" value="1"/>
</dbReference>
<dbReference type="RefSeq" id="XP_018833494.1">
    <property type="nucleotide sequence ID" value="XM_018977949.2"/>
</dbReference>
<evidence type="ECO:0000313" key="5">
    <source>
        <dbReference type="Proteomes" id="UP000235220"/>
    </source>
</evidence>
<dbReference type="InterPro" id="IPR036885">
    <property type="entry name" value="SWIB_MDM2_dom_sf"/>
</dbReference>
<dbReference type="AlphaFoldDB" id="A0A2I4FPA6"/>
<dbReference type="InterPro" id="IPR003121">
    <property type="entry name" value="SWIB_MDM2_domain"/>
</dbReference>
<dbReference type="PROSITE" id="PS51360">
    <property type="entry name" value="PLUS3"/>
    <property type="match status" value="1"/>
</dbReference>
<dbReference type="SUPFAM" id="SSF55277">
    <property type="entry name" value="GYF domain"/>
    <property type="match status" value="1"/>
</dbReference>
<dbReference type="SMART" id="SM00444">
    <property type="entry name" value="GYF"/>
    <property type="match status" value="1"/>
</dbReference>
<dbReference type="OrthoDB" id="6415790at2759"/>
<dbReference type="InterPro" id="IPR004343">
    <property type="entry name" value="Plus-3_dom"/>
</dbReference>
<feature type="compositionally biased region" description="Polar residues" evidence="1">
    <location>
        <begin position="372"/>
        <end position="381"/>
    </location>
</feature>
<dbReference type="Proteomes" id="UP000235220">
    <property type="component" value="Chromosome 16"/>
</dbReference>
<evidence type="ECO:0000256" key="1">
    <source>
        <dbReference type="SAM" id="MobiDB-lite"/>
    </source>
</evidence>
<dbReference type="Gramene" id="Jr16_00050_p1">
    <property type="protein sequence ID" value="cds.Jr16_00050_p1"/>
    <property type="gene ID" value="Jr16_00050"/>
</dbReference>
<dbReference type="Gene3D" id="3.90.70.200">
    <property type="entry name" value="Plus-3 domain"/>
    <property type="match status" value="1"/>
</dbReference>
<dbReference type="PROSITE" id="PS50829">
    <property type="entry name" value="GYF"/>
    <property type="match status" value="1"/>
</dbReference>
<gene>
    <name evidence="6 7" type="primary">LOC109000901</name>
</gene>
<feature type="domain" description="DM2" evidence="4">
    <location>
        <begin position="38"/>
        <end position="118"/>
    </location>
</feature>
<proteinExistence type="predicted"/>
<protein>
    <submittedName>
        <fullName evidence="6 7">Uncharacterized protein At5g08430 isoform X1</fullName>
    </submittedName>
</protein>
<dbReference type="Gene3D" id="3.30.1490.40">
    <property type="match status" value="1"/>
</dbReference>
<dbReference type="InterPro" id="IPR045894">
    <property type="entry name" value="At5g08430-like"/>
</dbReference>
<dbReference type="KEGG" id="jre:109000901"/>
<evidence type="ECO:0000313" key="6">
    <source>
        <dbReference type="RefSeq" id="XP_018833494.1"/>
    </source>
</evidence>
<sequence>MAGRVESAPFDWMEENSVHQYETPVRTKRKVRSKKKEFLGWGSRQLIEFLESIGKDTSEHISQYDAAAIINDYVNNNHLLHPTKKKRILCDERLHSIFGRKTVSRIKIHDLLEPHFAENLEESDEVFSYSSDERENVLETYERDNISSMERAAHQKKKVSVTPTSCFAALNLHNIKLVYLRKSLVEDLLKDPETFEDKLVGSFVRIKSDPNDYLQKNSHQLVQVTGIKKAFGIGSTSMEVLLQVSGVVKDICVGMLSDDNFSGLQEECKDLNQRVKDGLLKRPTVVELQHKAQILHEDITKHWLAREIPLLQNLIDRANEKGWRRELDQYLEKKQLLETPDEQSRLLHEVPKVNADEVEPEATPKDILDNVEQGNNGSPRSILNGASEVPFRIIAANGAASTWTCQSTDFAEFQNDVIEEQPKQPSGYIDKSNGETQLANIERNNQVIDLSDDEEKEEPSVGKRIPDDQLGSLLWHYLDPQGEIQGPFSLTSLKRWSDAYYFPPDFKVWKTGQNQDEAVLLKNILH</sequence>
<evidence type="ECO:0000259" key="4">
    <source>
        <dbReference type="PROSITE" id="PS51925"/>
    </source>
</evidence>
<dbReference type="RefSeq" id="XP_035542279.1">
    <property type="nucleotide sequence ID" value="XM_035686386.1"/>
</dbReference>
<dbReference type="InterPro" id="IPR036128">
    <property type="entry name" value="Plus3-like_sf"/>
</dbReference>
<dbReference type="InterPro" id="IPR058668">
    <property type="entry name" value="NERD_dom"/>
</dbReference>
<evidence type="ECO:0000259" key="3">
    <source>
        <dbReference type="PROSITE" id="PS51360"/>
    </source>
</evidence>
<dbReference type="PANTHER" id="PTHR46851:SF11">
    <property type="entry name" value="GYF DOMAIN-CONTAINING PROTEIN"/>
    <property type="match status" value="1"/>
</dbReference>
<dbReference type="SUPFAM" id="SSF159042">
    <property type="entry name" value="Plus3-like"/>
    <property type="match status" value="1"/>
</dbReference>
<dbReference type="GO" id="GO:0003677">
    <property type="term" value="F:DNA binding"/>
    <property type="evidence" value="ECO:0007669"/>
    <property type="project" value="InterPro"/>
</dbReference>
<dbReference type="SUPFAM" id="SSF47592">
    <property type="entry name" value="SWIB/MDM2 domain"/>
    <property type="match status" value="1"/>
</dbReference>
<dbReference type="CDD" id="cd10567">
    <property type="entry name" value="SWIB-MDM2_like"/>
    <property type="match status" value="1"/>
</dbReference>
<organism evidence="5 6">
    <name type="scientific">Juglans regia</name>
    <name type="common">English walnut</name>
    <dbReference type="NCBI Taxonomy" id="51240"/>
    <lineage>
        <taxon>Eukaryota</taxon>
        <taxon>Viridiplantae</taxon>
        <taxon>Streptophyta</taxon>
        <taxon>Embryophyta</taxon>
        <taxon>Tracheophyta</taxon>
        <taxon>Spermatophyta</taxon>
        <taxon>Magnoliopsida</taxon>
        <taxon>eudicotyledons</taxon>
        <taxon>Gunneridae</taxon>
        <taxon>Pentapetalae</taxon>
        <taxon>rosids</taxon>
        <taxon>fabids</taxon>
        <taxon>Fagales</taxon>
        <taxon>Juglandaceae</taxon>
        <taxon>Juglans</taxon>
    </lineage>
</organism>
<dbReference type="Gene3D" id="1.10.245.10">
    <property type="entry name" value="SWIB/MDM2 domain"/>
    <property type="match status" value="1"/>
</dbReference>
<dbReference type="SMART" id="SM00719">
    <property type="entry name" value="Plus3"/>
    <property type="match status" value="1"/>
</dbReference>
<evidence type="ECO:0000313" key="7">
    <source>
        <dbReference type="RefSeq" id="XP_035542279.1"/>
    </source>
</evidence>
<dbReference type="Pfam" id="PF03126">
    <property type="entry name" value="Plus-3"/>
    <property type="match status" value="1"/>
</dbReference>
<dbReference type="STRING" id="51240.A0A2I4FPA6"/>
<feature type="domain" description="Plus3" evidence="3">
    <location>
        <begin position="169"/>
        <end position="300"/>
    </location>
</feature>
<dbReference type="PANTHER" id="PTHR46851">
    <property type="entry name" value="OS01G0884500 PROTEIN"/>
    <property type="match status" value="1"/>
</dbReference>
<accession>A0A2I4FPA6</accession>
<dbReference type="Pfam" id="PF02201">
    <property type="entry name" value="SWIB"/>
    <property type="match status" value="1"/>
</dbReference>